<dbReference type="SUPFAM" id="SSF51445">
    <property type="entry name" value="(Trans)glycosidases"/>
    <property type="match status" value="1"/>
</dbReference>
<dbReference type="PATRIC" id="fig|1069640.6.peg.1088"/>
<dbReference type="GO" id="GO:0005829">
    <property type="term" value="C:cytosol"/>
    <property type="evidence" value="ECO:0007669"/>
    <property type="project" value="TreeGrafter"/>
</dbReference>
<keyword evidence="8" id="KW-1185">Reference proteome</keyword>
<accession>A0A0E3ZCL5</accession>
<evidence type="ECO:0000256" key="5">
    <source>
        <dbReference type="RuleBase" id="RU003690"/>
    </source>
</evidence>
<evidence type="ECO:0000256" key="6">
    <source>
        <dbReference type="RuleBase" id="RU004468"/>
    </source>
</evidence>
<dbReference type="PANTHER" id="PTHR10353:SF136">
    <property type="entry name" value="ARYL-PHOSPHO-BETA-D-GLUCOSIDASE BGLC"/>
    <property type="match status" value="1"/>
</dbReference>
<evidence type="ECO:0000256" key="1">
    <source>
        <dbReference type="ARBA" id="ARBA00010838"/>
    </source>
</evidence>
<organism evidence="7 8">
    <name type="scientific">Sneathia vaginalis</name>
    <dbReference type="NCBI Taxonomy" id="187101"/>
    <lineage>
        <taxon>Bacteria</taxon>
        <taxon>Fusobacteriati</taxon>
        <taxon>Fusobacteriota</taxon>
        <taxon>Fusobacteriia</taxon>
        <taxon>Fusobacteriales</taxon>
        <taxon>Leptotrichiaceae</taxon>
        <taxon>Sneathia</taxon>
    </lineage>
</organism>
<gene>
    <name evidence="7" type="ORF">VC03_05485</name>
</gene>
<dbReference type="InterPro" id="IPR018120">
    <property type="entry name" value="Glyco_hydro_1_AS"/>
</dbReference>
<dbReference type="STRING" id="187101.VC03_05485"/>
<evidence type="ECO:0000313" key="7">
    <source>
        <dbReference type="EMBL" id="AKC96165.1"/>
    </source>
</evidence>
<keyword evidence="2 6" id="KW-0378">Hydrolase</keyword>
<dbReference type="InterPro" id="IPR033132">
    <property type="entry name" value="GH_1_N_CS"/>
</dbReference>
<dbReference type="FunFam" id="3.20.20.80:FF:000004">
    <property type="entry name" value="Beta-glucosidase 6-phospho-beta-glucosidase"/>
    <property type="match status" value="1"/>
</dbReference>
<sequence>MSFKKDFLWAASTSAYQVEGAYNEDGKGLSVQDVKKVPEGTPDFKVCSDHYHRYKEDVKLFSELGLKAYRFSIAWSRILPNGFGKINQKGLDFYNNLIDELLKYGIEPIVTMYHFDLPYELEKKGGWENPEIVSYFEEYAKILFEHFGDKVKYWLTINEQNVMIIHSEQIDGGKSNKMVYQKNHHMLLAQAKAMILCHKMLPKAKIGPALNVGVVYPKSCNPKDVLASQYCNAIRNWLYLDATCFGVYNNMALKYIHDKNYVLDIKKGDMEILKAAKPDFIAFNYYNSFTVEDPDAKSDKLKDLDSVLLEKGYYKSYVNEYLKFTEFKWQVDPLGFYITLNEIYGRYRLPLIVTENGLGAYDKLEDGKVHDDYRIDYLREHIEYMKKAVDDGVDVFGYCTWSAIDLISTHQGFDKRYGFIYVNRDNKDIKDLSRIKKDSFYWYNKVIQSNGEDM</sequence>
<dbReference type="Gene3D" id="3.20.20.80">
    <property type="entry name" value="Glycosidases"/>
    <property type="match status" value="1"/>
</dbReference>
<dbReference type="Proteomes" id="UP000033103">
    <property type="component" value="Chromosome"/>
</dbReference>
<name>A0A0E3ZCL5_9FUSO</name>
<dbReference type="RefSeq" id="WP_046329320.1">
    <property type="nucleotide sequence ID" value="NZ_CP011280.1"/>
</dbReference>
<evidence type="ECO:0000256" key="2">
    <source>
        <dbReference type="ARBA" id="ARBA00022801"/>
    </source>
</evidence>
<dbReference type="PROSITE" id="PS00572">
    <property type="entry name" value="GLYCOSYL_HYDROL_F1_1"/>
    <property type="match status" value="1"/>
</dbReference>
<reference evidence="7 8" key="1">
    <citation type="journal article" date="2012" name="BMC Genomics">
        <title>Genomic sequence analysis and characterization of Sneathia amnii sp. nov.</title>
        <authorList>
            <consortium name="Vaginal Microbiome Consortium (additional members)"/>
            <person name="Harwich M.D.Jr."/>
            <person name="Serrano M.G."/>
            <person name="Fettweis J.M."/>
            <person name="Alves J.M."/>
            <person name="Reimers M.A."/>
            <person name="Buck G.A."/>
            <person name="Jefferson K.K."/>
        </authorList>
    </citation>
    <scope>NUCLEOTIDE SEQUENCE [LARGE SCALE GENOMIC DNA]</scope>
    <source>
        <strain evidence="7 8">SN35</strain>
    </source>
</reference>
<keyword evidence="3 6" id="KW-0326">Glycosidase</keyword>
<comment type="similarity">
    <text evidence="1 5">Belongs to the glycosyl hydrolase 1 family.</text>
</comment>
<evidence type="ECO:0000256" key="4">
    <source>
        <dbReference type="PROSITE-ProRule" id="PRU10055"/>
    </source>
</evidence>
<dbReference type="KEGG" id="sns:VC03_05485"/>
<evidence type="ECO:0000313" key="8">
    <source>
        <dbReference type="Proteomes" id="UP000033103"/>
    </source>
</evidence>
<proteinExistence type="inferred from homology"/>
<dbReference type="AlphaFoldDB" id="A0A0E3ZCL5"/>
<feature type="active site" description="Nucleophile" evidence="4">
    <location>
        <position position="355"/>
    </location>
</feature>
<dbReference type="HOGENOM" id="CLU_001859_0_1_0"/>
<dbReference type="Pfam" id="PF00232">
    <property type="entry name" value="Glyco_hydro_1"/>
    <property type="match status" value="1"/>
</dbReference>
<protein>
    <submittedName>
        <fullName evidence="7">6-phospho-beta-glucosidase</fullName>
    </submittedName>
</protein>
<dbReference type="GO" id="GO:0008422">
    <property type="term" value="F:beta-glucosidase activity"/>
    <property type="evidence" value="ECO:0007669"/>
    <property type="project" value="TreeGrafter"/>
</dbReference>
<dbReference type="OrthoDB" id="108629at2"/>
<dbReference type="InterPro" id="IPR001360">
    <property type="entry name" value="Glyco_hydro_1"/>
</dbReference>
<dbReference type="PROSITE" id="PS00653">
    <property type="entry name" value="GLYCOSYL_HYDROL_F1_2"/>
    <property type="match status" value="1"/>
</dbReference>
<dbReference type="PANTHER" id="PTHR10353">
    <property type="entry name" value="GLYCOSYL HYDROLASE"/>
    <property type="match status" value="1"/>
</dbReference>
<dbReference type="GO" id="GO:0016052">
    <property type="term" value="P:carbohydrate catabolic process"/>
    <property type="evidence" value="ECO:0007669"/>
    <property type="project" value="TreeGrafter"/>
</dbReference>
<evidence type="ECO:0000256" key="3">
    <source>
        <dbReference type="ARBA" id="ARBA00023295"/>
    </source>
</evidence>
<dbReference type="PRINTS" id="PR00131">
    <property type="entry name" value="GLHYDRLASE1"/>
</dbReference>
<dbReference type="EMBL" id="CP011280">
    <property type="protein sequence ID" value="AKC96165.1"/>
    <property type="molecule type" value="Genomic_DNA"/>
</dbReference>
<dbReference type="InterPro" id="IPR017853">
    <property type="entry name" value="GH"/>
</dbReference>